<reference evidence="2" key="1">
    <citation type="submission" date="2016-01" db="EMBL/GenBank/DDBJ databases">
        <authorList>
            <person name="Mitreva M."/>
            <person name="Pepin K.H."/>
            <person name="Mihindukulasuriya K.A."/>
            <person name="Fulton R."/>
            <person name="Fronick C."/>
            <person name="O'Laughlin M."/>
            <person name="Miner T."/>
            <person name="Herter B."/>
            <person name="Rosa B.A."/>
            <person name="Cordes M."/>
            <person name="Tomlinson C."/>
            <person name="Wollam A."/>
            <person name="Palsikar V.B."/>
            <person name="Mardis E.R."/>
            <person name="Wilson R.K."/>
        </authorList>
    </citation>
    <scope>NUCLEOTIDE SEQUENCE [LARGE SCALE GENOMIC DNA]</scope>
    <source>
        <strain evidence="2">MJR7716</strain>
    </source>
</reference>
<proteinExistence type="predicted"/>
<keyword evidence="2" id="KW-1185">Reference proteome</keyword>
<protein>
    <submittedName>
        <fullName evidence="1">Uncharacterized protein</fullName>
    </submittedName>
</protein>
<evidence type="ECO:0000313" key="1">
    <source>
        <dbReference type="EMBL" id="KXA31396.1"/>
    </source>
</evidence>
<organism evidence="1 2">
    <name type="scientific">Prevotella corporis</name>
    <dbReference type="NCBI Taxonomy" id="28128"/>
    <lineage>
        <taxon>Bacteria</taxon>
        <taxon>Pseudomonadati</taxon>
        <taxon>Bacteroidota</taxon>
        <taxon>Bacteroidia</taxon>
        <taxon>Bacteroidales</taxon>
        <taxon>Prevotellaceae</taxon>
        <taxon>Prevotella</taxon>
    </lineage>
</organism>
<dbReference type="EMBL" id="LRQG01000280">
    <property type="protein sequence ID" value="KXA31396.1"/>
    <property type="molecule type" value="Genomic_DNA"/>
</dbReference>
<accession>A0A133PRH4</accession>
<dbReference type="Proteomes" id="UP000070533">
    <property type="component" value="Unassembled WGS sequence"/>
</dbReference>
<dbReference type="PATRIC" id="fig|28128.5.peg.3000"/>
<name>A0A133PRH4_9BACT</name>
<dbReference type="AlphaFoldDB" id="A0A133PRH4"/>
<gene>
    <name evidence="1" type="ORF">HMPREF3226_02908</name>
</gene>
<evidence type="ECO:0000313" key="2">
    <source>
        <dbReference type="Proteomes" id="UP000070533"/>
    </source>
</evidence>
<sequence length="42" mass="4936">MATIKKNKKIKDYDTRSCSGMVISLSDRIPRLKNISFPFMDW</sequence>
<comment type="caution">
    <text evidence="1">The sequence shown here is derived from an EMBL/GenBank/DDBJ whole genome shotgun (WGS) entry which is preliminary data.</text>
</comment>